<dbReference type="Proteomes" id="UP000289821">
    <property type="component" value="Unassembled WGS sequence"/>
</dbReference>
<dbReference type="RefSeq" id="WP_128760808.1">
    <property type="nucleotide sequence ID" value="NZ_QOVI01000003.1"/>
</dbReference>
<protein>
    <submittedName>
        <fullName evidence="2">Agmatine deiminase</fullName>
    </submittedName>
</protein>
<keyword evidence="1" id="KW-0378">Hydrolase</keyword>
<dbReference type="GO" id="GO:0009446">
    <property type="term" value="P:putrescine biosynthetic process"/>
    <property type="evidence" value="ECO:0007669"/>
    <property type="project" value="InterPro"/>
</dbReference>
<dbReference type="AlphaFoldDB" id="A0A4Q0NUK3"/>
<dbReference type="Gene3D" id="3.75.10.10">
    <property type="entry name" value="L-arginine/glycine Amidinotransferase, Chain A"/>
    <property type="match status" value="1"/>
</dbReference>
<sequence length="345" mass="39218">MKSNRRLPAEWEKQQGILLCFPSNGNDWPGKYQAVQFVFIDFIKKIAEHETVFLLVGRESIKDKVIALLEAAHANMSKITFILQKTNRSWMRDSGPIIVKNNGEREALDFNFNGWAKYGNFRLDKMIPRRISDFLGIPLKQVCYNSEPVILEGGAIDVNGKGTLITSEECLMDQHTQVRNPGFTKADYEAVFEKYFGVTNTIWVGSGIEGDDTHGHIDDLCRFVNPTTIVTVVEYDKTDKNYEPLQENLKRLKQAKLEDGTTPKIVELPMPRRLNYEDLRLPASYANFLILNHCVLVPTFNDTKDRTALSILADLFQDREIIGISAHDLIWGLGTLHCLSQQIPA</sequence>
<name>A0A4Q0NUK3_9FLAO</name>
<organism evidence="2 3">
    <name type="scientific">Leeuwenhoekiella aestuarii</name>
    <dbReference type="NCBI Taxonomy" id="2249426"/>
    <lineage>
        <taxon>Bacteria</taxon>
        <taxon>Pseudomonadati</taxon>
        <taxon>Bacteroidota</taxon>
        <taxon>Flavobacteriia</taxon>
        <taxon>Flavobacteriales</taxon>
        <taxon>Flavobacteriaceae</taxon>
        <taxon>Leeuwenhoekiella</taxon>
    </lineage>
</organism>
<comment type="caution">
    <text evidence="2">The sequence shown here is derived from an EMBL/GenBank/DDBJ whole genome shotgun (WGS) entry which is preliminary data.</text>
</comment>
<dbReference type="GO" id="GO:0004668">
    <property type="term" value="F:protein-arginine deiminase activity"/>
    <property type="evidence" value="ECO:0007669"/>
    <property type="project" value="InterPro"/>
</dbReference>
<dbReference type="InterPro" id="IPR007466">
    <property type="entry name" value="Peptidyl-Arg-deiminase_porph"/>
</dbReference>
<dbReference type="PANTHER" id="PTHR31377">
    <property type="entry name" value="AGMATINE DEIMINASE-RELATED"/>
    <property type="match status" value="1"/>
</dbReference>
<dbReference type="EMBL" id="QOVI01000003">
    <property type="protein sequence ID" value="RXG15204.1"/>
    <property type="molecule type" value="Genomic_DNA"/>
</dbReference>
<keyword evidence="3" id="KW-1185">Reference proteome</keyword>
<dbReference type="Pfam" id="PF04371">
    <property type="entry name" value="PAD_porph"/>
    <property type="match status" value="1"/>
</dbReference>
<dbReference type="SUPFAM" id="SSF55909">
    <property type="entry name" value="Pentein"/>
    <property type="match status" value="1"/>
</dbReference>
<accession>A0A4Q0NUK3</accession>
<reference evidence="2 3" key="1">
    <citation type="submission" date="2018-07" db="EMBL/GenBank/DDBJ databases">
        <title>Leeuwenhoekiella genomics.</title>
        <authorList>
            <person name="Tahon G."/>
            <person name="Willems A."/>
        </authorList>
    </citation>
    <scope>NUCLEOTIDE SEQUENCE [LARGE SCALE GENOMIC DNA]</scope>
    <source>
        <strain evidence="2 3">R-50232</strain>
    </source>
</reference>
<proteinExistence type="predicted"/>
<evidence type="ECO:0000313" key="2">
    <source>
        <dbReference type="EMBL" id="RXG15204.1"/>
    </source>
</evidence>
<dbReference type="OrthoDB" id="9808013at2"/>
<dbReference type="GO" id="GO:0047632">
    <property type="term" value="F:agmatine deiminase activity"/>
    <property type="evidence" value="ECO:0007669"/>
    <property type="project" value="TreeGrafter"/>
</dbReference>
<evidence type="ECO:0000256" key="1">
    <source>
        <dbReference type="ARBA" id="ARBA00022801"/>
    </source>
</evidence>
<evidence type="ECO:0000313" key="3">
    <source>
        <dbReference type="Proteomes" id="UP000289821"/>
    </source>
</evidence>
<dbReference type="PANTHER" id="PTHR31377:SF0">
    <property type="entry name" value="AGMATINE DEIMINASE-RELATED"/>
    <property type="match status" value="1"/>
</dbReference>
<gene>
    <name evidence="2" type="ORF">DSM04_10392</name>
</gene>